<keyword evidence="1" id="KW-0433">Leucine-rich repeat</keyword>
<evidence type="ECO:0000256" key="1">
    <source>
        <dbReference type="ARBA" id="ARBA00022614"/>
    </source>
</evidence>
<dbReference type="Gene3D" id="3.80.10.10">
    <property type="entry name" value="Ribonuclease Inhibitor"/>
    <property type="match status" value="3"/>
</dbReference>
<dbReference type="PANTHER" id="PTHR24366:SF161">
    <property type="entry name" value="TIR DOMAIN-CONTAINING PROTEIN"/>
    <property type="match status" value="1"/>
</dbReference>
<dbReference type="InterPro" id="IPR001611">
    <property type="entry name" value="Leu-rich_rpt"/>
</dbReference>
<keyword evidence="2 6" id="KW-0732">Signal</keyword>
<sequence>MSQIPVMLSLWILILSNMAVNMLSQDLCPDLQPVPCKCEMVQQDDRGYYKLVNCSGLGLSFVPDNLPMDLQEIEFSVNNLMVTEIDAFKSFPNLLYLSLANNNIEYIPSMGFSNLEYLKELDITGNLLQNISEETFYGLRELEVLKGLETNQVLVNAFGVFDRLKMLSITIASETIPEHIFETLLVHTLEMKVTKAKSLPDSIFSFDKNTLTNLTIESKSLLCLPADLLRGLHLLKTFILKAQNLHTLPHNLFHDIQEINVCNVALCKPVNLRETEIHGVKSLPRDLFHGQESIERITIRGIEDLPAGIFDNLVTLDDLDLSESRLTFISKNLFSSMSSLKTLTLRSCNIMSVIDNVFQGLTSLTYLDLSNNSIQILANCSFEPFRYSLEKLNLSGNHLTALDRQSLKDMNYLTFLDIANNKLKNLGQDVFYDLIRLQSLSMRNNFLTSLPVSIFKSQRNLQEVDISGNFLELLPKDLFKGTSSLKRIDLSNNIIRTLPDGIVAYMYRFDLNLVNNPIHCECKLRSLIVRWIATSKILKIHGHCETPRYLYQTFLHSLTYDETCSDTDHASAVFSTIPSQPTEIFPIMLMPSSSTNIFTSSVSFAHMTGIYSLITIVESPQMITSIDVLKTSFYEGKEMVGTTPVAMILNSKLQMVPPSIDKISYDVDVLETHSQSLATSTIASITIDPSQPMEIFLNTLMPSSATNIFSSSDYFAQMTHIYPSTAESPQIITNPDVPKTSYSFSEGKEMQTTNDASIINSKLPSSMDEKNLDIYVQEMHTPILASATIGSEYLSSAFPVTYPLSTFPKDGNEDLSRKTIEPTPAYSGWSRSEDDWSSKLTQETTTSMAATMTVNATTIAINVSVEETKKETTSNQTIISINETIQLEFLFPNQTLLISLLQTHQKTAPVGDTPSFYVAITVVIISFTIGISFAAIIVWRKRHYRQRIYEVTPVSSKENASRERTMSKDSPVTTVSLIRIDNERN</sequence>
<name>A0AAE0WCD9_9BIVA</name>
<keyword evidence="5" id="KW-0472">Membrane</keyword>
<evidence type="ECO:0000313" key="7">
    <source>
        <dbReference type="EMBL" id="KAK3609074.1"/>
    </source>
</evidence>
<reference evidence="7" key="3">
    <citation type="submission" date="2023-05" db="EMBL/GenBank/DDBJ databases">
        <authorList>
            <person name="Smith C.H."/>
        </authorList>
    </citation>
    <scope>NUCLEOTIDE SEQUENCE</scope>
    <source>
        <strain evidence="7">CHS0354</strain>
        <tissue evidence="7">Mantle</tissue>
    </source>
</reference>
<keyword evidence="5" id="KW-1133">Transmembrane helix</keyword>
<feature type="transmembrane region" description="Helical" evidence="5">
    <location>
        <begin position="916"/>
        <end position="939"/>
    </location>
</feature>
<keyword evidence="8" id="KW-1185">Reference proteome</keyword>
<dbReference type="Proteomes" id="UP001195483">
    <property type="component" value="Unassembled WGS sequence"/>
</dbReference>
<keyword evidence="3" id="KW-0677">Repeat</keyword>
<dbReference type="FunFam" id="3.80.10.10:FF:001164">
    <property type="entry name" value="GH01279p"/>
    <property type="match status" value="1"/>
</dbReference>
<dbReference type="PANTHER" id="PTHR24366">
    <property type="entry name" value="IG(IMMUNOGLOBULIN) AND LRR(LEUCINE RICH REPEAT) DOMAINS"/>
    <property type="match status" value="1"/>
</dbReference>
<evidence type="ECO:0000256" key="6">
    <source>
        <dbReference type="SAM" id="SignalP"/>
    </source>
</evidence>
<evidence type="ECO:0000256" key="5">
    <source>
        <dbReference type="SAM" id="Phobius"/>
    </source>
</evidence>
<dbReference type="Pfam" id="PF13855">
    <property type="entry name" value="LRR_8"/>
    <property type="match status" value="4"/>
</dbReference>
<accession>A0AAE0WCD9</accession>
<dbReference type="SUPFAM" id="SSF52058">
    <property type="entry name" value="L domain-like"/>
    <property type="match status" value="2"/>
</dbReference>
<protein>
    <submittedName>
        <fullName evidence="7">Uncharacterized protein</fullName>
    </submittedName>
</protein>
<dbReference type="InterPro" id="IPR032675">
    <property type="entry name" value="LRR_dom_sf"/>
</dbReference>
<dbReference type="SMART" id="SM00369">
    <property type="entry name" value="LRR_TYP"/>
    <property type="match status" value="11"/>
</dbReference>
<keyword evidence="5" id="KW-0812">Transmembrane</keyword>
<evidence type="ECO:0000256" key="4">
    <source>
        <dbReference type="SAM" id="MobiDB-lite"/>
    </source>
</evidence>
<proteinExistence type="predicted"/>
<gene>
    <name evidence="7" type="ORF">CHS0354_011833</name>
</gene>
<feature type="region of interest" description="Disordered" evidence="4">
    <location>
        <begin position="813"/>
        <end position="833"/>
    </location>
</feature>
<organism evidence="7 8">
    <name type="scientific">Potamilus streckersoni</name>
    <dbReference type="NCBI Taxonomy" id="2493646"/>
    <lineage>
        <taxon>Eukaryota</taxon>
        <taxon>Metazoa</taxon>
        <taxon>Spiralia</taxon>
        <taxon>Lophotrochozoa</taxon>
        <taxon>Mollusca</taxon>
        <taxon>Bivalvia</taxon>
        <taxon>Autobranchia</taxon>
        <taxon>Heteroconchia</taxon>
        <taxon>Palaeoheterodonta</taxon>
        <taxon>Unionida</taxon>
        <taxon>Unionoidea</taxon>
        <taxon>Unionidae</taxon>
        <taxon>Ambleminae</taxon>
        <taxon>Lampsilini</taxon>
        <taxon>Potamilus</taxon>
    </lineage>
</organism>
<comment type="caution">
    <text evidence="7">The sequence shown here is derived from an EMBL/GenBank/DDBJ whole genome shotgun (WGS) entry which is preliminary data.</text>
</comment>
<reference evidence="7" key="1">
    <citation type="journal article" date="2021" name="Genome Biol. Evol.">
        <title>A High-Quality Reference Genome for a Parasitic Bivalve with Doubly Uniparental Inheritance (Bivalvia: Unionida).</title>
        <authorList>
            <person name="Smith C.H."/>
        </authorList>
    </citation>
    <scope>NUCLEOTIDE SEQUENCE</scope>
    <source>
        <strain evidence="7">CHS0354</strain>
    </source>
</reference>
<dbReference type="InterPro" id="IPR003591">
    <property type="entry name" value="Leu-rich_rpt_typical-subtyp"/>
</dbReference>
<feature type="signal peptide" evidence="6">
    <location>
        <begin position="1"/>
        <end position="24"/>
    </location>
</feature>
<evidence type="ECO:0000256" key="2">
    <source>
        <dbReference type="ARBA" id="ARBA00022729"/>
    </source>
</evidence>
<feature type="chain" id="PRO_5042206799" evidence="6">
    <location>
        <begin position="25"/>
        <end position="985"/>
    </location>
</feature>
<dbReference type="InterPro" id="IPR026906">
    <property type="entry name" value="LRR_5"/>
</dbReference>
<dbReference type="EMBL" id="JAEAOA010000721">
    <property type="protein sequence ID" value="KAK3609074.1"/>
    <property type="molecule type" value="Genomic_DNA"/>
</dbReference>
<evidence type="ECO:0000313" key="8">
    <source>
        <dbReference type="Proteomes" id="UP001195483"/>
    </source>
</evidence>
<dbReference type="PROSITE" id="PS51450">
    <property type="entry name" value="LRR"/>
    <property type="match status" value="2"/>
</dbReference>
<dbReference type="SMART" id="SM00364">
    <property type="entry name" value="LRR_BAC"/>
    <property type="match status" value="6"/>
</dbReference>
<reference evidence="7" key="2">
    <citation type="journal article" date="2021" name="Genome Biol. Evol.">
        <title>Developing a high-quality reference genome for a parasitic bivalve with doubly uniparental inheritance (Bivalvia: Unionida).</title>
        <authorList>
            <person name="Smith C.H."/>
        </authorList>
    </citation>
    <scope>NUCLEOTIDE SEQUENCE</scope>
    <source>
        <strain evidence="7">CHS0354</strain>
        <tissue evidence="7">Mantle</tissue>
    </source>
</reference>
<evidence type="ECO:0000256" key="3">
    <source>
        <dbReference type="ARBA" id="ARBA00022737"/>
    </source>
</evidence>
<dbReference type="Pfam" id="PF13306">
    <property type="entry name" value="LRR_5"/>
    <property type="match status" value="1"/>
</dbReference>
<dbReference type="AlphaFoldDB" id="A0AAE0WCD9"/>